<evidence type="ECO:0000313" key="2">
    <source>
        <dbReference type="Proteomes" id="UP001162992"/>
    </source>
</evidence>
<sequence length="311" mass="34192">MSMSWKGACHRCGRGGHLARDCSFHTCFRCNGRGHMAWECAEGVTCSRCGEKGHLQRNCRNINCHKCGRKGHISKYCNDPFAKAAEAEKLERQQAMFQARAIGSIGVTHAEISATSTCTGALGLAKAAPGPWDGLGYSKTVPLLEERKRGESTNLIDSESNRKSSNSTHSCSKNDVLRGVLLRSGSRKRTASVKVILAERVKVLGIKKKEVPRYKEPRLQTDSLPQDLSKKLESTDNSLIAEKAKGDSGRELEWHGLIGYESESSGSGVEGCPDSGDKRSENAVDARAREYQRMKDVQQEHPCPENEPFIL</sequence>
<gene>
    <name evidence="1" type="ORF">O6H91_07G008600</name>
</gene>
<organism evidence="1 2">
    <name type="scientific">Diphasiastrum complanatum</name>
    <name type="common">Issler's clubmoss</name>
    <name type="synonym">Lycopodium complanatum</name>
    <dbReference type="NCBI Taxonomy" id="34168"/>
    <lineage>
        <taxon>Eukaryota</taxon>
        <taxon>Viridiplantae</taxon>
        <taxon>Streptophyta</taxon>
        <taxon>Embryophyta</taxon>
        <taxon>Tracheophyta</taxon>
        <taxon>Lycopodiopsida</taxon>
        <taxon>Lycopodiales</taxon>
        <taxon>Lycopodiaceae</taxon>
        <taxon>Lycopodioideae</taxon>
        <taxon>Diphasiastrum</taxon>
    </lineage>
</organism>
<dbReference type="Proteomes" id="UP001162992">
    <property type="component" value="Chromosome 7"/>
</dbReference>
<name>A0ACC2D327_DIPCM</name>
<reference evidence="2" key="1">
    <citation type="journal article" date="2024" name="Proc. Natl. Acad. Sci. U.S.A.">
        <title>Extraordinary preservation of gene collinearity over three hundred million years revealed in homosporous lycophytes.</title>
        <authorList>
            <person name="Li C."/>
            <person name="Wickell D."/>
            <person name="Kuo L.Y."/>
            <person name="Chen X."/>
            <person name="Nie B."/>
            <person name="Liao X."/>
            <person name="Peng D."/>
            <person name="Ji J."/>
            <person name="Jenkins J."/>
            <person name="Williams M."/>
            <person name="Shu S."/>
            <person name="Plott C."/>
            <person name="Barry K."/>
            <person name="Rajasekar S."/>
            <person name="Grimwood J."/>
            <person name="Han X."/>
            <person name="Sun S."/>
            <person name="Hou Z."/>
            <person name="He W."/>
            <person name="Dai G."/>
            <person name="Sun C."/>
            <person name="Schmutz J."/>
            <person name="Leebens-Mack J.H."/>
            <person name="Li F.W."/>
            <person name="Wang L."/>
        </authorList>
    </citation>
    <scope>NUCLEOTIDE SEQUENCE [LARGE SCALE GENOMIC DNA]</scope>
    <source>
        <strain evidence="2">cv. PW_Plant_1</strain>
    </source>
</reference>
<keyword evidence="2" id="KW-1185">Reference proteome</keyword>
<dbReference type="EMBL" id="CM055098">
    <property type="protein sequence ID" value="KAJ7548357.1"/>
    <property type="molecule type" value="Genomic_DNA"/>
</dbReference>
<proteinExistence type="predicted"/>
<accession>A0ACC2D327</accession>
<evidence type="ECO:0000313" key="1">
    <source>
        <dbReference type="EMBL" id="KAJ7548357.1"/>
    </source>
</evidence>
<comment type="caution">
    <text evidence="1">The sequence shown here is derived from an EMBL/GenBank/DDBJ whole genome shotgun (WGS) entry which is preliminary data.</text>
</comment>
<protein>
    <submittedName>
        <fullName evidence="1">Uncharacterized protein</fullName>
    </submittedName>
</protein>